<gene>
    <name evidence="2" type="ORF">SNEC2469_LOCUS23452</name>
</gene>
<feature type="transmembrane region" description="Helical" evidence="1">
    <location>
        <begin position="42"/>
        <end position="62"/>
    </location>
</feature>
<proteinExistence type="predicted"/>
<feature type="transmembrane region" description="Helical" evidence="1">
    <location>
        <begin position="156"/>
        <end position="175"/>
    </location>
</feature>
<dbReference type="EMBL" id="CAJNJA010043753">
    <property type="protein sequence ID" value="CAE7796540.1"/>
    <property type="molecule type" value="Genomic_DNA"/>
</dbReference>
<evidence type="ECO:0000313" key="2">
    <source>
        <dbReference type="EMBL" id="CAE7796540.1"/>
    </source>
</evidence>
<sequence>MASSLALCLMGIIYELRLYHPLGLPLGRNLLPILKAAQTKEFVAMLILIMSILLATFLAACVEFQEFDGQLLSVAVRTWQTLIVGESSLFDVDNYEHAALRYFVVSFLFFVCNIVLMNIFISVTGAGYEEERANIVGTFSAERFRVCMESVEVTGWSRFFVLVAMVCGLCIRMMVSLALGEVWTFVTEVLALLIWLMLFLLQWHFCQEVAKLRVKPEDFDPEARKYLWICVPSQRLEVDEDATDVSLNEIVTSLNELRDLLQRRPAPGRIRRTRRVQVNTHRKWLQDFLAEAELDLEKPLVEKVSGERSAMGRDAARRKGCAGVSQEEAKAHLEDLLVHQGCKQEHRSQKWGLMARHMGLSDAPSRRLRWQQQLHWHGKARVNCFCAIPMARLRKAGAERGWRSLLRCVPPSPSVRAGLEKVLRRVTHADCAAIPSEDLEAAVRWAKRSEEALAKSLKHIQELDVESHHMQAHAFPPEVSS</sequence>
<keyword evidence="1" id="KW-0472">Membrane</keyword>
<evidence type="ECO:0000256" key="1">
    <source>
        <dbReference type="SAM" id="Phobius"/>
    </source>
</evidence>
<protein>
    <submittedName>
        <fullName evidence="2">Uncharacterized protein</fullName>
    </submittedName>
</protein>
<organism evidence="2 3">
    <name type="scientific">Symbiodinium necroappetens</name>
    <dbReference type="NCBI Taxonomy" id="1628268"/>
    <lineage>
        <taxon>Eukaryota</taxon>
        <taxon>Sar</taxon>
        <taxon>Alveolata</taxon>
        <taxon>Dinophyceae</taxon>
        <taxon>Suessiales</taxon>
        <taxon>Symbiodiniaceae</taxon>
        <taxon>Symbiodinium</taxon>
    </lineage>
</organism>
<keyword evidence="3" id="KW-1185">Reference proteome</keyword>
<comment type="caution">
    <text evidence="2">The sequence shown here is derived from an EMBL/GenBank/DDBJ whole genome shotgun (WGS) entry which is preliminary data.</text>
</comment>
<reference evidence="2" key="1">
    <citation type="submission" date="2021-02" db="EMBL/GenBank/DDBJ databases">
        <authorList>
            <person name="Dougan E. K."/>
            <person name="Rhodes N."/>
            <person name="Thang M."/>
            <person name="Chan C."/>
        </authorList>
    </citation>
    <scope>NUCLEOTIDE SEQUENCE</scope>
</reference>
<keyword evidence="1" id="KW-0812">Transmembrane</keyword>
<evidence type="ECO:0000313" key="3">
    <source>
        <dbReference type="Proteomes" id="UP000601435"/>
    </source>
</evidence>
<keyword evidence="1" id="KW-1133">Transmembrane helix</keyword>
<dbReference type="Proteomes" id="UP000601435">
    <property type="component" value="Unassembled WGS sequence"/>
</dbReference>
<name>A0A812YU99_9DINO</name>
<feature type="transmembrane region" description="Helical" evidence="1">
    <location>
        <begin position="182"/>
        <end position="205"/>
    </location>
</feature>
<accession>A0A812YU99</accession>
<dbReference type="AlphaFoldDB" id="A0A812YU99"/>
<feature type="transmembrane region" description="Helical" evidence="1">
    <location>
        <begin position="99"/>
        <end position="121"/>
    </location>
</feature>